<comment type="caution">
    <text evidence="4">The sequence shown here is derived from an EMBL/GenBank/DDBJ whole genome shotgun (WGS) entry which is preliminary data.</text>
</comment>
<dbReference type="InterPro" id="IPR052806">
    <property type="entry name" value="Fasciclin-like_AGP"/>
</dbReference>
<reference evidence="4 5" key="1">
    <citation type="journal article" date="2024" name="Plant J.">
        <title>Genome sequences and population genomics reveal climatic adaptation and genomic divergence between two closely related sweetgum species.</title>
        <authorList>
            <person name="Xu W.Q."/>
            <person name="Ren C.Q."/>
            <person name="Zhang X.Y."/>
            <person name="Comes H.P."/>
            <person name="Liu X.H."/>
            <person name="Li Y.G."/>
            <person name="Kettle C.J."/>
            <person name="Jalonen R."/>
            <person name="Gaisberger H."/>
            <person name="Ma Y.Z."/>
            <person name="Qiu Y.X."/>
        </authorList>
    </citation>
    <scope>NUCLEOTIDE SEQUENCE [LARGE SCALE GENOMIC DNA]</scope>
    <source>
        <strain evidence="4">Hangzhou</strain>
    </source>
</reference>
<evidence type="ECO:0000256" key="1">
    <source>
        <dbReference type="ARBA" id="ARBA00007843"/>
    </source>
</evidence>
<keyword evidence="2" id="KW-0732">Signal</keyword>
<dbReference type="PROSITE" id="PS50213">
    <property type="entry name" value="FAS1"/>
    <property type="match status" value="2"/>
</dbReference>
<dbReference type="Gene3D" id="2.30.180.10">
    <property type="entry name" value="FAS1 domain"/>
    <property type="match status" value="2"/>
</dbReference>
<dbReference type="Pfam" id="PF02469">
    <property type="entry name" value="Fasciclin"/>
    <property type="match status" value="2"/>
</dbReference>
<organism evidence="4 5">
    <name type="scientific">Liquidambar formosana</name>
    <name type="common">Formosan gum</name>
    <dbReference type="NCBI Taxonomy" id="63359"/>
    <lineage>
        <taxon>Eukaryota</taxon>
        <taxon>Viridiplantae</taxon>
        <taxon>Streptophyta</taxon>
        <taxon>Embryophyta</taxon>
        <taxon>Tracheophyta</taxon>
        <taxon>Spermatophyta</taxon>
        <taxon>Magnoliopsida</taxon>
        <taxon>eudicotyledons</taxon>
        <taxon>Gunneridae</taxon>
        <taxon>Pentapetalae</taxon>
        <taxon>Saxifragales</taxon>
        <taxon>Altingiaceae</taxon>
        <taxon>Liquidambar</taxon>
    </lineage>
</organism>
<comment type="similarity">
    <text evidence="1">Belongs to the fasciclin-like AGP family.</text>
</comment>
<dbReference type="PANTHER" id="PTHR33985:SF21">
    <property type="entry name" value="FASCICLIN-LIKE ARABINOGALACTAN PROTEIN 20-RELATED"/>
    <property type="match status" value="1"/>
</dbReference>
<feature type="domain" description="FAS1" evidence="3">
    <location>
        <begin position="181"/>
        <end position="312"/>
    </location>
</feature>
<dbReference type="SMART" id="SM00554">
    <property type="entry name" value="FAS1"/>
    <property type="match status" value="2"/>
</dbReference>
<evidence type="ECO:0000256" key="2">
    <source>
        <dbReference type="SAM" id="SignalP"/>
    </source>
</evidence>
<dbReference type="InterPro" id="IPR000782">
    <property type="entry name" value="FAS1_domain"/>
</dbReference>
<protein>
    <recommendedName>
        <fullName evidence="3">FAS1 domain-containing protein</fullName>
    </recommendedName>
</protein>
<feature type="signal peptide" evidence="2">
    <location>
        <begin position="1"/>
        <end position="21"/>
    </location>
</feature>
<dbReference type="InterPro" id="IPR036378">
    <property type="entry name" value="FAS1_dom_sf"/>
</dbReference>
<dbReference type="AlphaFoldDB" id="A0AAP0NF15"/>
<dbReference type="PANTHER" id="PTHR33985">
    <property type="entry name" value="OS02G0491300 PROTEIN-RELATED"/>
    <property type="match status" value="1"/>
</dbReference>
<evidence type="ECO:0000313" key="5">
    <source>
        <dbReference type="Proteomes" id="UP001415857"/>
    </source>
</evidence>
<evidence type="ECO:0000313" key="4">
    <source>
        <dbReference type="EMBL" id="KAK9271568.1"/>
    </source>
</evidence>
<dbReference type="EMBL" id="JBBPBK010000013">
    <property type="protein sequence ID" value="KAK9271568.1"/>
    <property type="molecule type" value="Genomic_DNA"/>
</dbReference>
<feature type="domain" description="FAS1" evidence="3">
    <location>
        <begin position="28"/>
        <end position="156"/>
    </location>
</feature>
<evidence type="ECO:0000259" key="3">
    <source>
        <dbReference type="PROSITE" id="PS50213"/>
    </source>
</evidence>
<accession>A0AAP0NF15</accession>
<sequence length="345" mass="37820">MSTFFIVLSLVLVSLSLSSFALPCSQSFLKVTEILSNPSYLSMALTLQLISETIALNCSTATVFAPSDTAFTQLGQPSLFLLQYHISPLRLSIENLKALPFGAMIPTLQSNHSLIITSSVLHDGLSINDVKINELAIFDDGFVVMYGMDEFFNSSFQISQNLAPRPTTEPISPAALGQEPSSFGVDSLASVSNFLRSRGYLKMATFLDLQLVEFTDDRKVTIFAPDDAAINENVRNFSDYALIFRGHVVPSLQRWIDLSRADDETMFPTFSEGFSISVARSGDVLVLNGVPVIFPDMYNSDWVIIHGLNELLTSPAKHKFMGDSFSELDGSDEGNSPDYGEYLGG</sequence>
<keyword evidence="5" id="KW-1185">Reference proteome</keyword>
<feature type="chain" id="PRO_5042936327" description="FAS1 domain-containing protein" evidence="2">
    <location>
        <begin position="22"/>
        <end position="345"/>
    </location>
</feature>
<dbReference type="SUPFAM" id="SSF82153">
    <property type="entry name" value="FAS1 domain"/>
    <property type="match status" value="2"/>
</dbReference>
<dbReference type="Proteomes" id="UP001415857">
    <property type="component" value="Unassembled WGS sequence"/>
</dbReference>
<name>A0AAP0NF15_LIQFO</name>
<gene>
    <name evidence="4" type="ORF">L1049_001929</name>
</gene>
<proteinExistence type="inferred from homology"/>